<gene>
    <name evidence="11" type="ORF">FDQ92_03950</name>
</gene>
<evidence type="ECO:0000256" key="1">
    <source>
        <dbReference type="ARBA" id="ARBA00004496"/>
    </source>
</evidence>
<feature type="site" description="Stabilizes the phosphoryl group" evidence="9">
    <location>
        <position position="134"/>
    </location>
</feature>
<protein>
    <recommendedName>
        <fullName evidence="6 7">D,D-heptose 1,7-bisphosphate phosphatase</fullName>
        <ecNumber evidence="7">3.1.3.-</ecNumber>
    </recommendedName>
</protein>
<keyword evidence="3 10" id="KW-0479">Metal-binding</keyword>
<dbReference type="PANTHER" id="PTHR42891">
    <property type="entry name" value="D-GLYCERO-BETA-D-MANNO-HEPTOSE-1,7-BISPHOSPHATE 7-PHOSPHATASE"/>
    <property type="match status" value="1"/>
</dbReference>
<keyword evidence="12" id="KW-1185">Reference proteome</keyword>
<comment type="subcellular location">
    <subcellularLocation>
        <location evidence="1 7">Cytoplasm</location>
    </subcellularLocation>
</comment>
<dbReference type="Gene3D" id="3.40.50.1000">
    <property type="entry name" value="HAD superfamily/HAD-like"/>
    <property type="match status" value="1"/>
</dbReference>
<dbReference type="AlphaFoldDB" id="A0A4P8L0P0"/>
<evidence type="ECO:0000256" key="3">
    <source>
        <dbReference type="ARBA" id="ARBA00022723"/>
    </source>
</evidence>
<keyword evidence="10" id="KW-0862">Zinc</keyword>
<evidence type="ECO:0000256" key="2">
    <source>
        <dbReference type="ARBA" id="ARBA00022490"/>
    </source>
</evidence>
<dbReference type="EMBL" id="CP040098">
    <property type="protein sequence ID" value="QCQ21406.1"/>
    <property type="molecule type" value="Genomic_DNA"/>
</dbReference>
<feature type="binding site" evidence="10">
    <location>
        <position position="124"/>
    </location>
    <ligand>
        <name>Zn(2+)</name>
        <dbReference type="ChEBI" id="CHEBI:29105"/>
    </ligand>
</feature>
<comment type="similarity">
    <text evidence="7">Belongs to the gmhB family.</text>
</comment>
<evidence type="ECO:0000256" key="8">
    <source>
        <dbReference type="PIRSR" id="PIRSR004682-1"/>
    </source>
</evidence>
<feature type="binding site" evidence="10">
    <location>
        <position position="130"/>
    </location>
    <ligand>
        <name>Zn(2+)</name>
        <dbReference type="ChEBI" id="CHEBI:29105"/>
    </ligand>
</feature>
<feature type="binding site" evidence="10">
    <location>
        <position position="160"/>
    </location>
    <ligand>
        <name>Mg(2+)</name>
        <dbReference type="ChEBI" id="CHEBI:18420"/>
    </ligand>
</feature>
<keyword evidence="5 7" id="KW-0119">Carbohydrate metabolism</keyword>
<evidence type="ECO:0000313" key="12">
    <source>
        <dbReference type="Proteomes" id="UP000298602"/>
    </source>
</evidence>
<dbReference type="InterPro" id="IPR004446">
    <property type="entry name" value="Heptose_bisP_phosphatase"/>
</dbReference>
<dbReference type="KEGG" id="dax:FDQ92_03950"/>
<feature type="active site" description="Proton donor" evidence="8">
    <location>
        <position position="42"/>
    </location>
</feature>
<dbReference type="NCBIfam" id="TIGR01656">
    <property type="entry name" value="Histidinol-ppas"/>
    <property type="match status" value="1"/>
</dbReference>
<dbReference type="GO" id="GO:0005975">
    <property type="term" value="P:carbohydrate metabolic process"/>
    <property type="evidence" value="ECO:0007669"/>
    <property type="project" value="InterPro"/>
</dbReference>
<dbReference type="OrthoDB" id="9814110at2"/>
<dbReference type="InterPro" id="IPR006549">
    <property type="entry name" value="HAD-SF_hydro_IIIA"/>
</dbReference>
<reference evidence="11 12" key="1">
    <citation type="submission" date="2019-05" db="EMBL/GenBank/DDBJ databases">
        <title>The Complete Genome Sequence of the n-alkane-degrading Desulfoglaeba alkanexedens ALDC reveals multiple alkylsuccinate synthase gene clusters.</title>
        <authorList>
            <person name="Callaghan A.V."/>
            <person name="Davidova I.A."/>
            <person name="Duncan K.E."/>
            <person name="Morris B."/>
            <person name="McInerney M.J."/>
        </authorList>
    </citation>
    <scope>NUCLEOTIDE SEQUENCE [LARGE SCALE GENOMIC DNA]</scope>
    <source>
        <strain evidence="11 12">ALDC</strain>
    </source>
</reference>
<dbReference type="PIRSF" id="PIRSF004682">
    <property type="entry name" value="GmhB"/>
    <property type="match status" value="1"/>
</dbReference>
<dbReference type="SUPFAM" id="SSF56784">
    <property type="entry name" value="HAD-like"/>
    <property type="match status" value="1"/>
</dbReference>
<organism evidence="11 12">
    <name type="scientific">Desulfoglaeba alkanexedens ALDC</name>
    <dbReference type="NCBI Taxonomy" id="980445"/>
    <lineage>
        <taxon>Bacteria</taxon>
        <taxon>Pseudomonadati</taxon>
        <taxon>Thermodesulfobacteriota</taxon>
        <taxon>Syntrophobacteria</taxon>
        <taxon>Syntrophobacterales</taxon>
        <taxon>Syntrophobacteraceae</taxon>
        <taxon>Desulfoglaeba</taxon>
    </lineage>
</organism>
<keyword evidence="10" id="KW-0460">Magnesium</keyword>
<dbReference type="EC" id="3.1.3.-" evidence="7"/>
<name>A0A4P8L0P0_9BACT</name>
<sequence>MHCFFHSEDCQAAGSGEDNSSMIICSGRPAAAFTSFVFLDRDGILNVDRSDHVKHWSEFQFYPDALEALRMLRRRKIEVILVSNQSALNRGLTQWNDFLDIHRNMLQRIRAEGGDVLAAFYCPHRPDEACDCRKPRPGMLRAAADLYGVPLHAVAMMGDKFTDLEAARAAGCLPVWIRRPGTEAAAEPPLESAPNIAVYGSLAEAVEALFTLTL</sequence>
<evidence type="ECO:0000256" key="4">
    <source>
        <dbReference type="ARBA" id="ARBA00022801"/>
    </source>
</evidence>
<reference evidence="11 12" key="2">
    <citation type="submission" date="2019-05" db="EMBL/GenBank/DDBJ databases">
        <authorList>
            <person name="Suflita J.M."/>
            <person name="Marks C.R."/>
        </authorList>
    </citation>
    <scope>NUCLEOTIDE SEQUENCE [LARGE SCALE GENOMIC DNA]</scope>
    <source>
        <strain evidence="11 12">ALDC</strain>
    </source>
</reference>
<comment type="cofactor">
    <cofactor evidence="10">
        <name>Zn(2+)</name>
        <dbReference type="ChEBI" id="CHEBI:29105"/>
    </cofactor>
</comment>
<dbReference type="PANTHER" id="PTHR42891:SF1">
    <property type="entry name" value="D-GLYCERO-BETA-D-MANNO-HEPTOSE-1,7-BISPHOSPHATE 7-PHOSPHATASE"/>
    <property type="match status" value="1"/>
</dbReference>
<feature type="active site" description="Nucleophile" evidence="8">
    <location>
        <position position="40"/>
    </location>
</feature>
<evidence type="ECO:0000256" key="7">
    <source>
        <dbReference type="PIRNR" id="PIRNR004682"/>
    </source>
</evidence>
<feature type="binding site" evidence="10">
    <location>
        <position position="122"/>
    </location>
    <ligand>
        <name>Zn(2+)</name>
        <dbReference type="ChEBI" id="CHEBI:29105"/>
    </ligand>
</feature>
<dbReference type="Proteomes" id="UP000298602">
    <property type="component" value="Chromosome"/>
</dbReference>
<dbReference type="Pfam" id="PF00702">
    <property type="entry name" value="Hydrolase"/>
    <property type="match status" value="1"/>
</dbReference>
<dbReference type="GO" id="GO:0005737">
    <property type="term" value="C:cytoplasm"/>
    <property type="evidence" value="ECO:0007669"/>
    <property type="project" value="UniProtKB-SubCell"/>
</dbReference>
<feature type="binding site" evidence="10">
    <location>
        <position position="40"/>
    </location>
    <ligand>
        <name>Mg(2+)</name>
        <dbReference type="ChEBI" id="CHEBI:18420"/>
    </ligand>
</feature>
<evidence type="ECO:0000256" key="6">
    <source>
        <dbReference type="ARBA" id="ARBA00031828"/>
    </source>
</evidence>
<keyword evidence="4 7" id="KW-0378">Hydrolase</keyword>
<dbReference type="InterPro" id="IPR006543">
    <property type="entry name" value="Histidinol-phos"/>
</dbReference>
<dbReference type="CDD" id="cd07503">
    <property type="entry name" value="HAD_HisB-N"/>
    <property type="match status" value="1"/>
</dbReference>
<dbReference type="InterPro" id="IPR036412">
    <property type="entry name" value="HAD-like_sf"/>
</dbReference>
<evidence type="ECO:0000256" key="10">
    <source>
        <dbReference type="PIRSR" id="PIRSR004682-4"/>
    </source>
</evidence>
<proteinExistence type="inferred from homology"/>
<dbReference type="GO" id="GO:0016791">
    <property type="term" value="F:phosphatase activity"/>
    <property type="evidence" value="ECO:0007669"/>
    <property type="project" value="InterPro"/>
</dbReference>
<evidence type="ECO:0000313" key="11">
    <source>
        <dbReference type="EMBL" id="QCQ21406.1"/>
    </source>
</evidence>
<accession>A0A4P8L0P0</accession>
<evidence type="ECO:0000256" key="5">
    <source>
        <dbReference type="ARBA" id="ARBA00023277"/>
    </source>
</evidence>
<evidence type="ECO:0000256" key="9">
    <source>
        <dbReference type="PIRSR" id="PIRSR004682-3"/>
    </source>
</evidence>
<feature type="binding site" evidence="10">
    <location>
        <position position="132"/>
    </location>
    <ligand>
        <name>Zn(2+)</name>
        <dbReference type="ChEBI" id="CHEBI:29105"/>
    </ligand>
</feature>
<feature type="binding site" evidence="10">
    <location>
        <position position="42"/>
    </location>
    <ligand>
        <name>Mg(2+)</name>
        <dbReference type="ChEBI" id="CHEBI:18420"/>
    </ligand>
</feature>
<dbReference type="NCBIfam" id="TIGR01662">
    <property type="entry name" value="HAD-SF-IIIA"/>
    <property type="match status" value="1"/>
</dbReference>
<feature type="binding site" evidence="10">
    <location>
        <position position="159"/>
    </location>
    <ligand>
        <name>Mg(2+)</name>
        <dbReference type="ChEBI" id="CHEBI:18420"/>
    </ligand>
</feature>
<comment type="cofactor">
    <cofactor evidence="10">
        <name>Mg(2+)</name>
        <dbReference type="ChEBI" id="CHEBI:18420"/>
    </cofactor>
</comment>
<dbReference type="GO" id="GO:0046872">
    <property type="term" value="F:metal ion binding"/>
    <property type="evidence" value="ECO:0007669"/>
    <property type="project" value="UniProtKB-KW"/>
</dbReference>
<feature type="site" description="Contributes to substrate recognition" evidence="9">
    <location>
        <position position="133"/>
    </location>
</feature>
<keyword evidence="2 7" id="KW-0963">Cytoplasm</keyword>
<dbReference type="InterPro" id="IPR023214">
    <property type="entry name" value="HAD_sf"/>
</dbReference>
<feature type="site" description="Stabilizes the phosphoryl group" evidence="9">
    <location>
        <position position="83"/>
    </location>
</feature>